<evidence type="ECO:0000256" key="2">
    <source>
        <dbReference type="SAM" id="Phobius"/>
    </source>
</evidence>
<dbReference type="RefSeq" id="WP_280602978.1">
    <property type="nucleotide sequence ID" value="NZ_JARXRN010000028.1"/>
</dbReference>
<evidence type="ECO:0000259" key="3">
    <source>
        <dbReference type="Pfam" id="PF06580"/>
    </source>
</evidence>
<feature type="transmembrane region" description="Helical" evidence="2">
    <location>
        <begin position="121"/>
        <end position="142"/>
    </location>
</feature>
<feature type="transmembrane region" description="Helical" evidence="2">
    <location>
        <begin position="77"/>
        <end position="101"/>
    </location>
</feature>
<keyword evidence="2" id="KW-0472">Membrane</keyword>
<dbReference type="Proteomes" id="UP001156831">
    <property type="component" value="Unassembled WGS sequence"/>
</dbReference>
<dbReference type="SUPFAM" id="SSF55874">
    <property type="entry name" value="ATPase domain of HSP90 chaperone/DNA topoisomerase II/histidine kinase"/>
    <property type="match status" value="1"/>
</dbReference>
<proteinExistence type="predicted"/>
<protein>
    <submittedName>
        <fullName evidence="4">Histidine kinase</fullName>
    </submittedName>
</protein>
<dbReference type="Gene3D" id="3.30.565.10">
    <property type="entry name" value="Histidine kinase-like ATPase, C-terminal domain"/>
    <property type="match status" value="1"/>
</dbReference>
<dbReference type="InterPro" id="IPR010559">
    <property type="entry name" value="Sig_transdc_His_kin_internal"/>
</dbReference>
<dbReference type="Pfam" id="PF06580">
    <property type="entry name" value="His_kinase"/>
    <property type="match status" value="1"/>
</dbReference>
<feature type="domain" description="Signal transduction histidine kinase internal region" evidence="3">
    <location>
        <begin position="161"/>
        <end position="240"/>
    </location>
</feature>
<dbReference type="GO" id="GO:0016301">
    <property type="term" value="F:kinase activity"/>
    <property type="evidence" value="ECO:0007669"/>
    <property type="project" value="UniProtKB-KW"/>
</dbReference>
<gene>
    <name evidence="4" type="ORF">QFW80_16085</name>
</gene>
<keyword evidence="5" id="KW-1185">Reference proteome</keyword>
<comment type="caution">
    <text evidence="4">The sequence shown here is derived from an EMBL/GenBank/DDBJ whole genome shotgun (WGS) entry which is preliminary data.</text>
</comment>
<keyword evidence="2" id="KW-0812">Transmembrane</keyword>
<dbReference type="PANTHER" id="PTHR34220">
    <property type="entry name" value="SENSOR HISTIDINE KINASE YPDA"/>
    <property type="match status" value="1"/>
</dbReference>
<evidence type="ECO:0000313" key="5">
    <source>
        <dbReference type="Proteomes" id="UP001156831"/>
    </source>
</evidence>
<reference evidence="4 5" key="1">
    <citation type="submission" date="2023-04" db="EMBL/GenBank/DDBJ databases">
        <title>Luteimonas sp. M1R5S18.</title>
        <authorList>
            <person name="Sun J.-Q."/>
        </authorList>
    </citation>
    <scope>NUCLEOTIDE SEQUENCE [LARGE SCALE GENOMIC DNA]</scope>
    <source>
        <strain evidence="4 5">M1R5S18</strain>
    </source>
</reference>
<evidence type="ECO:0000256" key="1">
    <source>
        <dbReference type="SAM" id="Coils"/>
    </source>
</evidence>
<evidence type="ECO:0000313" key="4">
    <source>
        <dbReference type="EMBL" id="MDH5832037.1"/>
    </source>
</evidence>
<keyword evidence="4" id="KW-0808">Transferase</keyword>
<keyword evidence="1" id="KW-0175">Coiled coil</keyword>
<feature type="coiled-coil region" evidence="1">
    <location>
        <begin position="144"/>
        <end position="171"/>
    </location>
</feature>
<dbReference type="EMBL" id="JARXRN010000028">
    <property type="protein sequence ID" value="MDH5832037.1"/>
    <property type="molecule type" value="Genomic_DNA"/>
</dbReference>
<dbReference type="InterPro" id="IPR036890">
    <property type="entry name" value="HATPase_C_sf"/>
</dbReference>
<dbReference type="PANTHER" id="PTHR34220:SF7">
    <property type="entry name" value="SENSOR HISTIDINE KINASE YPDA"/>
    <property type="match status" value="1"/>
</dbReference>
<accession>A0ABT6JN08</accession>
<name>A0ABT6JN08_9GAMM</name>
<feature type="transmembrane region" description="Helical" evidence="2">
    <location>
        <begin position="46"/>
        <end position="65"/>
    </location>
</feature>
<dbReference type="InterPro" id="IPR050640">
    <property type="entry name" value="Bact_2-comp_sensor_kinase"/>
</dbReference>
<keyword evidence="4" id="KW-0418">Kinase</keyword>
<organism evidence="4 5">
    <name type="scientific">Luteimonas rhizosphaericola</name>
    <dbReference type="NCBI Taxonomy" id="3042024"/>
    <lineage>
        <taxon>Bacteria</taxon>
        <taxon>Pseudomonadati</taxon>
        <taxon>Pseudomonadota</taxon>
        <taxon>Gammaproteobacteria</taxon>
        <taxon>Lysobacterales</taxon>
        <taxon>Lysobacteraceae</taxon>
        <taxon>Luteimonas</taxon>
    </lineage>
</organism>
<sequence length="357" mass="38708">MRERPWTTLLVVSAWWTLYGVASTSQWLSMEGADGTVMPLRQAATLGFASAWLWIPLTMLLLWCVRRFPIERGRVAAPLLVTGAVVLGLVALRALAVLAFNPWIGWYREPPVLADVLLTSLANNLLLLWLMVGAAHALLYAARARQRERQAEQLQAALADARLQALTAQLNPHFMFNALNSIAEMVHHDADAADRMLVALGALLRSSLERQSARTVPLREELALLRDYLAIEQVRLGERLRVEWSLAAGVDDWPVPPLSLQPLAENAIVHALSLRTTPGCLSVRAAADGAALMVEIGDDGGRGSPGVHHGHGLATLRARLAHLYGEGDWLVLEPNPTGGTTARLRLPASCMDAGGAA</sequence>
<keyword evidence="2" id="KW-1133">Transmembrane helix</keyword>